<sequence length="195" mass="21263">MTRSCLSLDRILISNLTHTNIAPNDLNSSHHPNNRHHPSHSSSTPSNPLLYQDRTQHPHYTPRKNLIPQSPKPPQHHPPQHPEAIPPTQLHLPPGRIPFRHRRVLRAPHVPPAGLEDEVTDAAEREDGAVGYVDEVDSQHDLARREEGGVVEDVGYSGCGFKDGVGAAGEVAVDDGGHLLVGWGEVVKGEDASTD</sequence>
<evidence type="ECO:0000313" key="2">
    <source>
        <dbReference type="EMBL" id="KAK1498894.1"/>
    </source>
</evidence>
<accession>A0AAI9YDB4</accession>
<feature type="region of interest" description="Disordered" evidence="1">
    <location>
        <begin position="20"/>
        <end position="95"/>
    </location>
</feature>
<keyword evidence="3" id="KW-1185">Reference proteome</keyword>
<dbReference type="EMBL" id="MPDP01000002">
    <property type="protein sequence ID" value="KAK1498894.1"/>
    <property type="molecule type" value="Genomic_DNA"/>
</dbReference>
<dbReference type="Proteomes" id="UP001239213">
    <property type="component" value="Unassembled WGS sequence"/>
</dbReference>
<reference evidence="2" key="1">
    <citation type="submission" date="2016-11" db="EMBL/GenBank/DDBJ databases">
        <title>The genome sequence of Colletotrichum cuscutae.</title>
        <authorList>
            <person name="Baroncelli R."/>
        </authorList>
    </citation>
    <scope>NUCLEOTIDE SEQUENCE</scope>
    <source>
        <strain evidence="2">IMI 304802</strain>
    </source>
</reference>
<protein>
    <submittedName>
        <fullName evidence="2">Uncharacterized protein</fullName>
    </submittedName>
</protein>
<comment type="caution">
    <text evidence="2">The sequence shown here is derived from an EMBL/GenBank/DDBJ whole genome shotgun (WGS) entry which is preliminary data.</text>
</comment>
<dbReference type="AlphaFoldDB" id="A0AAI9YDB4"/>
<gene>
    <name evidence="2" type="ORF">CCUS01_02513</name>
</gene>
<proteinExistence type="predicted"/>
<name>A0AAI9YDB4_9PEZI</name>
<organism evidence="2 3">
    <name type="scientific">Colletotrichum cuscutae</name>
    <dbReference type="NCBI Taxonomy" id="1209917"/>
    <lineage>
        <taxon>Eukaryota</taxon>
        <taxon>Fungi</taxon>
        <taxon>Dikarya</taxon>
        <taxon>Ascomycota</taxon>
        <taxon>Pezizomycotina</taxon>
        <taxon>Sordariomycetes</taxon>
        <taxon>Hypocreomycetidae</taxon>
        <taxon>Glomerellales</taxon>
        <taxon>Glomerellaceae</taxon>
        <taxon>Colletotrichum</taxon>
        <taxon>Colletotrichum acutatum species complex</taxon>
    </lineage>
</organism>
<evidence type="ECO:0000313" key="3">
    <source>
        <dbReference type="Proteomes" id="UP001239213"/>
    </source>
</evidence>
<evidence type="ECO:0000256" key="1">
    <source>
        <dbReference type="SAM" id="MobiDB-lite"/>
    </source>
</evidence>